<keyword evidence="1" id="KW-0732">Signal</keyword>
<dbReference type="Pfam" id="PF20597">
    <property type="entry name" value="pAdhesive_15"/>
    <property type="match status" value="2"/>
</dbReference>
<evidence type="ECO:0000256" key="1">
    <source>
        <dbReference type="SAM" id="SignalP"/>
    </source>
</evidence>
<keyword evidence="4" id="KW-1185">Reference proteome</keyword>
<evidence type="ECO:0000313" key="4">
    <source>
        <dbReference type="Proteomes" id="UP000471381"/>
    </source>
</evidence>
<feature type="domain" description="Choice-of-anchor A" evidence="2">
    <location>
        <begin position="120"/>
        <end position="376"/>
    </location>
</feature>
<feature type="signal peptide" evidence="1">
    <location>
        <begin position="1"/>
        <end position="22"/>
    </location>
</feature>
<feature type="chain" id="PRO_5026754464" evidence="1">
    <location>
        <begin position="23"/>
        <end position="430"/>
    </location>
</feature>
<reference evidence="3 4" key="1">
    <citation type="submission" date="2020-01" db="EMBL/GenBank/DDBJ databases">
        <title>Genomes of bacteria type strains.</title>
        <authorList>
            <person name="Chen J."/>
            <person name="Zhu S."/>
            <person name="Yang J."/>
        </authorList>
    </citation>
    <scope>NUCLEOTIDE SEQUENCE [LARGE SCALE GENOMIC DNA]</scope>
    <source>
        <strain evidence="3 4">LMG 24078</strain>
    </source>
</reference>
<dbReference type="InterPro" id="IPR013424">
    <property type="entry name" value="Ice-binding_C"/>
</dbReference>
<dbReference type="AlphaFoldDB" id="A0A6N9THI0"/>
<organism evidence="3 4">
    <name type="scientific">Alteromonas genovensis</name>
    <dbReference type="NCBI Taxonomy" id="471225"/>
    <lineage>
        <taxon>Bacteria</taxon>
        <taxon>Pseudomonadati</taxon>
        <taxon>Pseudomonadota</taxon>
        <taxon>Gammaproteobacteria</taxon>
        <taxon>Alteromonadales</taxon>
        <taxon>Alteromonadaceae</taxon>
        <taxon>Alteromonas/Salinimonas group</taxon>
        <taxon>Alteromonas</taxon>
    </lineage>
</organism>
<protein>
    <submittedName>
        <fullName evidence="3">Choice-of-anchor A family protein</fullName>
    </submittedName>
</protein>
<dbReference type="NCBIfam" id="TIGR02595">
    <property type="entry name" value="PEP_CTERM"/>
    <property type="match status" value="1"/>
</dbReference>
<accession>A0A6N9THI0</accession>
<comment type="caution">
    <text evidence="3">The sequence shown here is derived from an EMBL/GenBank/DDBJ whole genome shotgun (WGS) entry which is preliminary data.</text>
</comment>
<gene>
    <name evidence="3" type="ORF">GTQ48_14770</name>
</gene>
<sequence>MKSKIATIAITAVALSSQCSIAAPIALSEAFNYNAFIFNDYEGERSDVEGTLAVGGNLTVEDFDVGLLLPPDLSTSSLYVGGDLNFTRGKVNGGQTTVSGMINANNVEFAGGLNSAASVSIEGGSVNNGGISSKGDVSLVSSGIKQGNIDAERDVVIKSAGLDDGSVTYGNNLIVESGNSGTSPAVKDAANTVQVDNLDFTAIKDEVLTQSRDFANMDVNGVTTLNCGAANCLDDASTKIDTITFTGNDDINIFSIDSSWFSAADKGIVYDFSTTSINIINVLGQSVELFNTGFFNTAFKQENSYFRENGQYRDNDNNNDLRHDGLYTNNILFNFVDATDVTLHSVGVKGSVLAPYAQLSFYNGHIDGNVIADSLITPEVTLVNDKGEEYLAPTGQINNYQFGSINVSEPASLALLFGAGCFMMLRRKKR</sequence>
<feature type="domain" description="Choice-of-anchor A" evidence="2">
    <location>
        <begin position="28"/>
        <end position="115"/>
    </location>
</feature>
<evidence type="ECO:0000313" key="3">
    <source>
        <dbReference type="EMBL" id="NDW16773.1"/>
    </source>
</evidence>
<dbReference type="NCBIfam" id="TIGR04215">
    <property type="entry name" value="choice_anch_A"/>
    <property type="match status" value="1"/>
</dbReference>
<name>A0A6N9THI0_9ALTE</name>
<dbReference type="Proteomes" id="UP000471381">
    <property type="component" value="Unassembled WGS sequence"/>
</dbReference>
<dbReference type="EMBL" id="JAAAWO010000012">
    <property type="protein sequence ID" value="NDW16773.1"/>
    <property type="molecule type" value="Genomic_DNA"/>
</dbReference>
<proteinExistence type="predicted"/>
<evidence type="ECO:0000259" key="2">
    <source>
        <dbReference type="Pfam" id="PF20597"/>
    </source>
</evidence>
<dbReference type="InterPro" id="IPR026588">
    <property type="entry name" value="Choice_anch_A"/>
</dbReference>
<dbReference type="RefSeq" id="WP_163107357.1">
    <property type="nucleotide sequence ID" value="NZ_JAAAWO010000012.1"/>
</dbReference>